<evidence type="ECO:0000256" key="4">
    <source>
        <dbReference type="ARBA" id="ARBA00022670"/>
    </source>
</evidence>
<evidence type="ECO:0000256" key="11">
    <source>
        <dbReference type="ARBA" id="ARBA00023316"/>
    </source>
</evidence>
<organism evidence="16 17">
    <name type="scientific">Corynebacterium gallinarum</name>
    <dbReference type="NCBI Taxonomy" id="2762214"/>
    <lineage>
        <taxon>Bacteria</taxon>
        <taxon>Bacillati</taxon>
        <taxon>Actinomycetota</taxon>
        <taxon>Actinomycetes</taxon>
        <taxon>Mycobacteriales</taxon>
        <taxon>Corynebacteriaceae</taxon>
        <taxon>Corynebacterium</taxon>
    </lineage>
</organism>
<proteinExistence type="inferred from homology"/>
<dbReference type="GO" id="GO:0030288">
    <property type="term" value="C:outer membrane-bounded periplasmic space"/>
    <property type="evidence" value="ECO:0007669"/>
    <property type="project" value="TreeGrafter"/>
</dbReference>
<dbReference type="InterPro" id="IPR036950">
    <property type="entry name" value="PBP_transglycosylase"/>
</dbReference>
<dbReference type="Gene3D" id="3.30.10.20">
    <property type="match status" value="1"/>
</dbReference>
<keyword evidence="11" id="KW-0961">Cell wall biogenesis/degradation</keyword>
<dbReference type="InterPro" id="IPR005543">
    <property type="entry name" value="PASTA_dom"/>
</dbReference>
<evidence type="ECO:0000256" key="7">
    <source>
        <dbReference type="ARBA" id="ARBA00022801"/>
    </source>
</evidence>
<keyword evidence="8" id="KW-0133">Cell shape</keyword>
<evidence type="ECO:0000313" key="17">
    <source>
        <dbReference type="Proteomes" id="UP000650224"/>
    </source>
</evidence>
<dbReference type="GO" id="GO:0009002">
    <property type="term" value="F:serine-type D-Ala-D-Ala carboxypeptidase activity"/>
    <property type="evidence" value="ECO:0007669"/>
    <property type="project" value="UniProtKB-EC"/>
</dbReference>
<dbReference type="Gene3D" id="3.40.710.10">
    <property type="entry name" value="DD-peptidase/beta-lactamase superfamily"/>
    <property type="match status" value="1"/>
</dbReference>
<evidence type="ECO:0000256" key="3">
    <source>
        <dbReference type="ARBA" id="ARBA00022645"/>
    </source>
</evidence>
<keyword evidence="17" id="KW-1185">Reference proteome</keyword>
<comment type="similarity">
    <text evidence="2">In the N-terminal section; belongs to the glycosyltransferase 51 family.</text>
</comment>
<evidence type="ECO:0000259" key="15">
    <source>
        <dbReference type="PROSITE" id="PS51178"/>
    </source>
</evidence>
<dbReference type="GO" id="GO:0006508">
    <property type="term" value="P:proteolysis"/>
    <property type="evidence" value="ECO:0007669"/>
    <property type="project" value="UniProtKB-KW"/>
</dbReference>
<keyword evidence="6" id="KW-0808">Transferase</keyword>
<keyword evidence="5" id="KW-0328">Glycosyltransferase</keyword>
<dbReference type="AlphaFoldDB" id="A0A8I0HNZ4"/>
<evidence type="ECO:0000256" key="9">
    <source>
        <dbReference type="ARBA" id="ARBA00022984"/>
    </source>
</evidence>
<dbReference type="EMBL" id="JACSPR010000009">
    <property type="protein sequence ID" value="MBD8030942.1"/>
    <property type="molecule type" value="Genomic_DNA"/>
</dbReference>
<evidence type="ECO:0000256" key="1">
    <source>
        <dbReference type="ARBA" id="ARBA00007090"/>
    </source>
</evidence>
<comment type="catalytic activity">
    <reaction evidence="12">
        <text>Preferential cleavage: (Ac)2-L-Lys-D-Ala-|-D-Ala. Also transpeptidation of peptidyl-alanyl moieties that are N-acyl substituents of D-alanine.</text>
        <dbReference type="EC" id="3.4.16.4"/>
    </reaction>
</comment>
<dbReference type="PANTHER" id="PTHR32282:SF33">
    <property type="entry name" value="PEPTIDOGLYCAN GLYCOSYLTRANSFERASE"/>
    <property type="match status" value="1"/>
</dbReference>
<keyword evidence="4" id="KW-0645">Protease</keyword>
<dbReference type="InterPro" id="IPR001264">
    <property type="entry name" value="Glyco_trans_51"/>
</dbReference>
<dbReference type="GO" id="GO:0009252">
    <property type="term" value="P:peptidoglycan biosynthetic process"/>
    <property type="evidence" value="ECO:0007669"/>
    <property type="project" value="UniProtKB-KW"/>
</dbReference>
<comment type="caution">
    <text evidence="16">The sequence shown here is derived from an EMBL/GenBank/DDBJ whole genome shotgun (WGS) entry which is preliminary data.</text>
</comment>
<name>A0A8I0HNZ4_9CORY</name>
<evidence type="ECO:0000256" key="12">
    <source>
        <dbReference type="ARBA" id="ARBA00034000"/>
    </source>
</evidence>
<dbReference type="PANTHER" id="PTHR32282">
    <property type="entry name" value="BINDING PROTEIN TRANSPEPTIDASE, PUTATIVE-RELATED"/>
    <property type="match status" value="1"/>
</dbReference>
<sequence>MSFPKSMTKLLASTVAAGLLGALALVPVASITGVAFARTNETMQSNLADLEDGRGPGVTTITDATGEPLAYLYSQRRFEVTGDQISQPMKDAIVSIEDRRFYEHDGVDLQGFGRAMLTNLAAGGVEQGASTINQQYVKNFLLLVDADDEAEQAAAIETSIPRKLREMRMASDLDDKLSKDEILSRYLNIVPFGNGAYGVEAAARTYFGVSAAELTIPQSAMLAGIVQSSSYLNPYTNYDGVFERRNTVLSAMADTGAITREDAANYQQQPLGVLETPQGEPNGCIGAGDRGFFCDYALSYLAEQGITRDMLDKDAYTIQLTLDPVVQDAARSSVVNHTDPTTPGVAEVVNVIEPGSNSRDILAMASSRNYGLDLEAGETILPQTSSRVGNGAGSIFKIFTAGAAIEQGMGLDTMLDVPTRYEAKGLGTGGAQNCPPNTYCVENAGTYKPRMTLQEALAYSPNTTFIQMIEQVGVENVVDLSVKLGLRSYTEEGSFDGTSSIADYMKNANLGSYTLGPTPVNPLELSNVAATLASGGVWCAPNPIVSVHDRDGSEVYIDRPECERVMDERDAAALTVGMSEDITEGTAAGAASMYGWTKPIAAKTGTTESNQSSAFLGFNNNFAAAPYIYNDGTTTTPLCSAPVRQCGSGTLYGGTEPAQTWFQLANNVPAAVAGTIPDNSTDFQLGASAAFITELTGQSEAAARRAAEAEGYRVTTRSVSATGRPRGTVVAARPENGTLVDGGTIILDISDGSSPTPPPASNPDTTQDAPTRRTTSPTTPPAPTVQDGVNAINDALRQLLGN</sequence>
<evidence type="ECO:0000256" key="10">
    <source>
        <dbReference type="ARBA" id="ARBA00023268"/>
    </source>
</evidence>
<dbReference type="PROSITE" id="PS51178">
    <property type="entry name" value="PASTA"/>
    <property type="match status" value="1"/>
</dbReference>
<dbReference type="Proteomes" id="UP000650224">
    <property type="component" value="Unassembled WGS sequence"/>
</dbReference>
<dbReference type="Pfam" id="PF00905">
    <property type="entry name" value="Transpeptidase"/>
    <property type="match status" value="1"/>
</dbReference>
<evidence type="ECO:0000256" key="6">
    <source>
        <dbReference type="ARBA" id="ARBA00022679"/>
    </source>
</evidence>
<evidence type="ECO:0000313" key="16">
    <source>
        <dbReference type="EMBL" id="MBD8030942.1"/>
    </source>
</evidence>
<dbReference type="SUPFAM" id="SSF53955">
    <property type="entry name" value="Lysozyme-like"/>
    <property type="match status" value="1"/>
</dbReference>
<keyword evidence="3" id="KW-0121">Carboxypeptidase</keyword>
<evidence type="ECO:0000256" key="13">
    <source>
        <dbReference type="ARBA" id="ARBA00049902"/>
    </source>
</evidence>
<dbReference type="InterPro" id="IPR023346">
    <property type="entry name" value="Lysozyme-like_dom_sf"/>
</dbReference>
<keyword evidence="10" id="KW-0511">Multifunctional enzyme</keyword>
<dbReference type="FunFam" id="1.10.3810.10:FF:000001">
    <property type="entry name" value="Penicillin-binding protein 1A"/>
    <property type="match status" value="1"/>
</dbReference>
<protein>
    <submittedName>
        <fullName evidence="16">Penicillin-binding protein</fullName>
    </submittedName>
</protein>
<dbReference type="GO" id="GO:0008360">
    <property type="term" value="P:regulation of cell shape"/>
    <property type="evidence" value="ECO:0007669"/>
    <property type="project" value="UniProtKB-KW"/>
</dbReference>
<accession>A0A8I0HNZ4</accession>
<keyword evidence="7" id="KW-0378">Hydrolase</keyword>
<reference evidence="16 17" key="1">
    <citation type="submission" date="2020-08" db="EMBL/GenBank/DDBJ databases">
        <title>A Genomic Blueprint of the Chicken Gut Microbiome.</title>
        <authorList>
            <person name="Gilroy R."/>
            <person name="Ravi A."/>
            <person name="Getino M."/>
            <person name="Pursley I."/>
            <person name="Horton D.L."/>
            <person name="Alikhan N.-F."/>
            <person name="Baker D."/>
            <person name="Gharbi K."/>
            <person name="Hall N."/>
            <person name="Watson M."/>
            <person name="Adriaenssens E.M."/>
            <person name="Foster-Nyarko E."/>
            <person name="Jarju S."/>
            <person name="Secka A."/>
            <person name="Antonio M."/>
            <person name="Oren A."/>
            <person name="Chaudhuri R."/>
            <person name="La Ragione R.M."/>
            <person name="Hildebrand F."/>
            <person name="Pallen M.J."/>
        </authorList>
    </citation>
    <scope>NUCLEOTIDE SEQUENCE [LARGE SCALE GENOMIC DNA]</scope>
    <source>
        <strain evidence="16 17">Sa1YVA5</strain>
    </source>
</reference>
<dbReference type="InterPro" id="IPR012338">
    <property type="entry name" value="Beta-lactam/transpept-like"/>
</dbReference>
<dbReference type="GO" id="GO:0008658">
    <property type="term" value="F:penicillin binding"/>
    <property type="evidence" value="ECO:0007669"/>
    <property type="project" value="InterPro"/>
</dbReference>
<evidence type="ECO:0000256" key="5">
    <source>
        <dbReference type="ARBA" id="ARBA00022676"/>
    </source>
</evidence>
<gene>
    <name evidence="16" type="ORF">H9627_11540</name>
</gene>
<dbReference type="GO" id="GO:0071555">
    <property type="term" value="P:cell wall organization"/>
    <property type="evidence" value="ECO:0007669"/>
    <property type="project" value="UniProtKB-KW"/>
</dbReference>
<comment type="catalytic activity">
    <reaction evidence="13">
        <text>[GlcNAc-(1-&gt;4)-Mur2Ac(oyl-L-Ala-gamma-D-Glu-L-Lys-D-Ala-D-Ala)](n)-di-trans,octa-cis-undecaprenyl diphosphate + beta-D-GlcNAc-(1-&gt;4)-Mur2Ac(oyl-L-Ala-gamma-D-Glu-L-Lys-D-Ala-D-Ala)-di-trans,octa-cis-undecaprenyl diphosphate = [GlcNAc-(1-&gt;4)-Mur2Ac(oyl-L-Ala-gamma-D-Glu-L-Lys-D-Ala-D-Ala)](n+1)-di-trans,octa-cis-undecaprenyl diphosphate + di-trans,octa-cis-undecaprenyl diphosphate + H(+)</text>
        <dbReference type="Rhea" id="RHEA:23708"/>
        <dbReference type="Rhea" id="RHEA-COMP:9602"/>
        <dbReference type="Rhea" id="RHEA-COMP:9603"/>
        <dbReference type="ChEBI" id="CHEBI:15378"/>
        <dbReference type="ChEBI" id="CHEBI:58405"/>
        <dbReference type="ChEBI" id="CHEBI:60033"/>
        <dbReference type="ChEBI" id="CHEBI:78435"/>
        <dbReference type="EC" id="2.4.99.28"/>
    </reaction>
</comment>
<dbReference type="InterPro" id="IPR050396">
    <property type="entry name" value="Glycosyltr_51/Transpeptidase"/>
</dbReference>
<evidence type="ECO:0000256" key="14">
    <source>
        <dbReference type="SAM" id="MobiDB-lite"/>
    </source>
</evidence>
<dbReference type="Pfam" id="PF03793">
    <property type="entry name" value="PASTA"/>
    <property type="match status" value="1"/>
</dbReference>
<comment type="similarity">
    <text evidence="1">In the C-terminal section; belongs to the transpeptidase family.</text>
</comment>
<dbReference type="SUPFAM" id="SSF56601">
    <property type="entry name" value="beta-lactamase/transpeptidase-like"/>
    <property type="match status" value="1"/>
</dbReference>
<keyword evidence="9" id="KW-0573">Peptidoglycan synthesis</keyword>
<evidence type="ECO:0000256" key="2">
    <source>
        <dbReference type="ARBA" id="ARBA00007739"/>
    </source>
</evidence>
<evidence type="ECO:0000256" key="8">
    <source>
        <dbReference type="ARBA" id="ARBA00022960"/>
    </source>
</evidence>
<dbReference type="Gene3D" id="1.10.3810.10">
    <property type="entry name" value="Biosynthetic peptidoglycan transglycosylase-like"/>
    <property type="match status" value="1"/>
</dbReference>
<dbReference type="InterPro" id="IPR001460">
    <property type="entry name" value="PCN-bd_Tpept"/>
</dbReference>
<feature type="domain" description="PASTA" evidence="15">
    <location>
        <begin position="686"/>
        <end position="751"/>
    </location>
</feature>
<dbReference type="GO" id="GO:0008955">
    <property type="term" value="F:peptidoglycan glycosyltransferase activity"/>
    <property type="evidence" value="ECO:0007669"/>
    <property type="project" value="UniProtKB-EC"/>
</dbReference>
<feature type="region of interest" description="Disordered" evidence="14">
    <location>
        <begin position="749"/>
        <end position="789"/>
    </location>
</feature>
<dbReference type="Pfam" id="PF00912">
    <property type="entry name" value="Transgly"/>
    <property type="match status" value="1"/>
</dbReference>